<organism evidence="4 5">
    <name type="scientific">Xanthobacter agilis</name>
    <dbReference type="NCBI Taxonomy" id="47492"/>
    <lineage>
        <taxon>Bacteria</taxon>
        <taxon>Pseudomonadati</taxon>
        <taxon>Pseudomonadota</taxon>
        <taxon>Alphaproteobacteria</taxon>
        <taxon>Hyphomicrobiales</taxon>
        <taxon>Xanthobacteraceae</taxon>
        <taxon>Xanthobacter</taxon>
    </lineage>
</organism>
<dbReference type="EMBL" id="JAUSVY010000001">
    <property type="protein sequence ID" value="MDQ0503370.1"/>
    <property type="molecule type" value="Genomic_DNA"/>
</dbReference>
<dbReference type="PROSITE" id="PS00455">
    <property type="entry name" value="AMP_BINDING"/>
    <property type="match status" value="1"/>
</dbReference>
<evidence type="ECO:0000313" key="5">
    <source>
        <dbReference type="Proteomes" id="UP001241747"/>
    </source>
</evidence>
<dbReference type="InterPro" id="IPR000873">
    <property type="entry name" value="AMP-dep_synth/lig_dom"/>
</dbReference>
<keyword evidence="1 4" id="KW-0436">Ligase</keyword>
<protein>
    <submittedName>
        <fullName evidence="4">Acyl-coenzyme A synthetase/AMP-(Fatty) acid ligase</fullName>
    </submittedName>
</protein>
<name>A0ABU0L8I2_XANAG</name>
<dbReference type="InterPro" id="IPR045851">
    <property type="entry name" value="AMP-bd_C_sf"/>
</dbReference>
<dbReference type="Proteomes" id="UP001241747">
    <property type="component" value="Unassembled WGS sequence"/>
</dbReference>
<dbReference type="PANTHER" id="PTHR43352">
    <property type="entry name" value="ACETYL-COA SYNTHETASE"/>
    <property type="match status" value="1"/>
</dbReference>
<dbReference type="GO" id="GO:0016874">
    <property type="term" value="F:ligase activity"/>
    <property type="evidence" value="ECO:0007669"/>
    <property type="project" value="UniProtKB-KW"/>
</dbReference>
<accession>A0ABU0L8I2</accession>
<evidence type="ECO:0000313" key="4">
    <source>
        <dbReference type="EMBL" id="MDQ0503370.1"/>
    </source>
</evidence>
<evidence type="ECO:0000256" key="1">
    <source>
        <dbReference type="ARBA" id="ARBA00022598"/>
    </source>
</evidence>
<dbReference type="InterPro" id="IPR020845">
    <property type="entry name" value="AMP-binding_CS"/>
</dbReference>
<proteinExistence type="predicted"/>
<dbReference type="Pfam" id="PF13193">
    <property type="entry name" value="AMP-binding_C"/>
    <property type="match status" value="1"/>
</dbReference>
<comment type="caution">
    <text evidence="4">The sequence shown here is derived from an EMBL/GenBank/DDBJ whole genome shotgun (WGS) entry which is preliminary data.</text>
</comment>
<dbReference type="PANTHER" id="PTHR43352:SF1">
    <property type="entry name" value="ANTHRANILATE--COA LIGASE"/>
    <property type="match status" value="1"/>
</dbReference>
<dbReference type="SUPFAM" id="SSF56801">
    <property type="entry name" value="Acetyl-CoA synthetase-like"/>
    <property type="match status" value="1"/>
</dbReference>
<dbReference type="InterPro" id="IPR042099">
    <property type="entry name" value="ANL_N_sf"/>
</dbReference>
<feature type="domain" description="AMP-dependent synthetase/ligase" evidence="2">
    <location>
        <begin position="24"/>
        <end position="378"/>
    </location>
</feature>
<sequence length="518" mass="55487">MTDAPGVEGQPEHAHFNLAEHCLARQARQFPDRRALVLIGEGGATEIWTYGALDTAVRRLAAGLKTLGLPSQARILIRAGNDSSFVLAYLAVIAAGHVAQPTSAQLTTEEVVALSLDSEASAVVLGRDYLTERAAFPHCVVLDPDEMARLATHPPLAAYAPTAPDDPAYLVHTSGTTSRPKGVVHAQRAILGRRPMHRDWLGLGEGDVLLHAGAVNWTYTLGVGLLDPWACGATSIIYNGPRDPAVWPRLIEGWRATIFAAVPTVFRQILKNCDIAAFDLTSLRHGVAAGEALAPQLLADWHAAAGTWIYESLGMSEISTFISSRPGEPIRPGSPGRPQTGRRVAVLPIDGGIDPLPAGEIGLLAVHRSDPGLMLGYWNRPEEEAAVFRGEWFVGGDLAAFDADGWLWFHGRNDDLMNALGYRVSPMEVEKVLAHCPGVAEAAVAETRVREDVSIITAFVVPQPGAAPGEQAVLAYCGAHLATYKCPRKVVLVAQLERTPNGKVSRKATARRFAPPHA</sequence>
<dbReference type="RefSeq" id="WP_237344302.1">
    <property type="nucleotide sequence ID" value="NZ_JABWGX010000003.1"/>
</dbReference>
<reference evidence="4 5" key="1">
    <citation type="submission" date="2023-07" db="EMBL/GenBank/DDBJ databases">
        <title>Genomic Encyclopedia of Type Strains, Phase IV (KMG-IV): sequencing the most valuable type-strain genomes for metagenomic binning, comparative biology and taxonomic classification.</title>
        <authorList>
            <person name="Goeker M."/>
        </authorList>
    </citation>
    <scope>NUCLEOTIDE SEQUENCE [LARGE SCALE GENOMIC DNA]</scope>
    <source>
        <strain evidence="4 5">DSM 3770</strain>
    </source>
</reference>
<dbReference type="Gene3D" id="3.30.300.30">
    <property type="match status" value="1"/>
</dbReference>
<evidence type="ECO:0000259" key="2">
    <source>
        <dbReference type="Pfam" id="PF00501"/>
    </source>
</evidence>
<gene>
    <name evidence="4" type="ORF">QOZ94_000140</name>
</gene>
<dbReference type="Gene3D" id="3.40.50.12780">
    <property type="entry name" value="N-terminal domain of ligase-like"/>
    <property type="match status" value="1"/>
</dbReference>
<feature type="domain" description="AMP-binding enzyme C-terminal" evidence="3">
    <location>
        <begin position="428"/>
        <end position="503"/>
    </location>
</feature>
<keyword evidence="5" id="KW-1185">Reference proteome</keyword>
<evidence type="ECO:0000259" key="3">
    <source>
        <dbReference type="Pfam" id="PF13193"/>
    </source>
</evidence>
<dbReference type="InterPro" id="IPR025110">
    <property type="entry name" value="AMP-bd_C"/>
</dbReference>
<dbReference type="Pfam" id="PF00501">
    <property type="entry name" value="AMP-binding"/>
    <property type="match status" value="1"/>
</dbReference>